<dbReference type="InterPro" id="IPR050122">
    <property type="entry name" value="RTK"/>
</dbReference>
<dbReference type="SUPFAM" id="SSF56112">
    <property type="entry name" value="Protein kinase-like (PK-like)"/>
    <property type="match status" value="1"/>
</dbReference>
<comment type="caution">
    <text evidence="2">The sequence shown here is derived from an EMBL/GenBank/DDBJ whole genome shotgun (WGS) entry which is preliminary data.</text>
</comment>
<dbReference type="STRING" id="53326.A0A016WGM1"/>
<organism evidence="2 3">
    <name type="scientific">Ancylostoma ceylanicum</name>
    <dbReference type="NCBI Taxonomy" id="53326"/>
    <lineage>
        <taxon>Eukaryota</taxon>
        <taxon>Metazoa</taxon>
        <taxon>Ecdysozoa</taxon>
        <taxon>Nematoda</taxon>
        <taxon>Chromadorea</taxon>
        <taxon>Rhabditida</taxon>
        <taxon>Rhabditina</taxon>
        <taxon>Rhabditomorpha</taxon>
        <taxon>Strongyloidea</taxon>
        <taxon>Ancylostomatidae</taxon>
        <taxon>Ancylostomatinae</taxon>
        <taxon>Ancylostoma</taxon>
    </lineage>
</organism>
<protein>
    <recommendedName>
        <fullName evidence="1">Protein kinase domain-containing protein</fullName>
    </recommendedName>
</protein>
<keyword evidence="3" id="KW-1185">Reference proteome</keyword>
<dbReference type="InterPro" id="IPR000719">
    <property type="entry name" value="Prot_kinase_dom"/>
</dbReference>
<evidence type="ECO:0000313" key="3">
    <source>
        <dbReference type="Proteomes" id="UP000024635"/>
    </source>
</evidence>
<reference evidence="3" key="1">
    <citation type="journal article" date="2015" name="Nat. Genet.">
        <title>The genome and transcriptome of the zoonotic hookworm Ancylostoma ceylanicum identify infection-specific gene families.</title>
        <authorList>
            <person name="Schwarz E.M."/>
            <person name="Hu Y."/>
            <person name="Antoshechkin I."/>
            <person name="Miller M.M."/>
            <person name="Sternberg P.W."/>
            <person name="Aroian R.V."/>
        </authorList>
    </citation>
    <scope>NUCLEOTIDE SEQUENCE</scope>
    <source>
        <strain evidence="3">HY135</strain>
    </source>
</reference>
<accession>A0A016WGM1</accession>
<dbReference type="SMART" id="SM00219">
    <property type="entry name" value="TyrKc"/>
    <property type="match status" value="1"/>
</dbReference>
<dbReference type="PANTHER" id="PTHR24416:SF611">
    <property type="entry name" value="TYROSINE-PROTEIN KINASE TRANSMEMBRANE RECEPTOR ROR"/>
    <property type="match status" value="1"/>
</dbReference>
<dbReference type="PANTHER" id="PTHR24416">
    <property type="entry name" value="TYROSINE-PROTEIN KINASE RECEPTOR"/>
    <property type="match status" value="1"/>
</dbReference>
<dbReference type="OrthoDB" id="4062651at2759"/>
<dbReference type="PROSITE" id="PS50011">
    <property type="entry name" value="PROTEIN_KINASE_DOM"/>
    <property type="match status" value="1"/>
</dbReference>
<dbReference type="InterPro" id="IPR011009">
    <property type="entry name" value="Kinase-like_dom_sf"/>
</dbReference>
<evidence type="ECO:0000259" key="1">
    <source>
        <dbReference type="PROSITE" id="PS50011"/>
    </source>
</evidence>
<dbReference type="GO" id="GO:0007169">
    <property type="term" value="P:cell surface receptor protein tyrosine kinase signaling pathway"/>
    <property type="evidence" value="ECO:0007669"/>
    <property type="project" value="TreeGrafter"/>
</dbReference>
<dbReference type="GO" id="GO:0043235">
    <property type="term" value="C:receptor complex"/>
    <property type="evidence" value="ECO:0007669"/>
    <property type="project" value="TreeGrafter"/>
</dbReference>
<proteinExistence type="predicted"/>
<dbReference type="GO" id="GO:0004714">
    <property type="term" value="F:transmembrane receptor protein tyrosine kinase activity"/>
    <property type="evidence" value="ECO:0007669"/>
    <property type="project" value="TreeGrafter"/>
</dbReference>
<dbReference type="InterPro" id="IPR001245">
    <property type="entry name" value="Ser-Thr/Tyr_kinase_cat_dom"/>
</dbReference>
<gene>
    <name evidence="2" type="primary">Acey_s0739.g1958</name>
    <name evidence="2" type="ORF">Y032_0739g1958</name>
</gene>
<sequence>MHAQKRVPFSWCPPEALRHRRFSHASDVWAFGVTVWEIFSYGEDPWIGCRAIDVLKRLDAGDRLEKPRYCSQQIYDLISLCWNVNPDLRPKFSLLRTLLLGVEFNIAEVRDESRSASNESMLQMSAGDRIIVIESSGLLWYGQNESTRKFGNFLRSSVFVHSKSVTSYVHREPFVPSGNSRISLPIRANSLLLGFVPQPSPFPFPFRGRPNPVLVPSPTPPRNRRAALLQSALAALAFWFSHVLTRPTIVLTSSDGKHVLKQIKIHVIRVRTCQSRWITAMKPWCCGGAERWNQH</sequence>
<dbReference type="PRINTS" id="PR00109">
    <property type="entry name" value="TYRKINASE"/>
</dbReference>
<dbReference type="EMBL" id="JARK01000339">
    <property type="protein sequence ID" value="EYC38143.1"/>
    <property type="molecule type" value="Genomic_DNA"/>
</dbReference>
<name>A0A016WGM1_9BILA</name>
<dbReference type="Pfam" id="PF07714">
    <property type="entry name" value="PK_Tyr_Ser-Thr"/>
    <property type="match status" value="1"/>
</dbReference>
<dbReference type="GO" id="GO:0005886">
    <property type="term" value="C:plasma membrane"/>
    <property type="evidence" value="ECO:0007669"/>
    <property type="project" value="TreeGrafter"/>
</dbReference>
<dbReference type="Proteomes" id="UP000024635">
    <property type="component" value="Unassembled WGS sequence"/>
</dbReference>
<dbReference type="AlphaFoldDB" id="A0A016WGM1"/>
<dbReference type="Gene3D" id="1.10.510.10">
    <property type="entry name" value="Transferase(Phosphotransferase) domain 1"/>
    <property type="match status" value="1"/>
</dbReference>
<dbReference type="GO" id="GO:0005524">
    <property type="term" value="F:ATP binding"/>
    <property type="evidence" value="ECO:0007669"/>
    <property type="project" value="InterPro"/>
</dbReference>
<feature type="domain" description="Protein kinase" evidence="1">
    <location>
        <begin position="1"/>
        <end position="99"/>
    </location>
</feature>
<evidence type="ECO:0000313" key="2">
    <source>
        <dbReference type="EMBL" id="EYC38143.1"/>
    </source>
</evidence>
<dbReference type="InterPro" id="IPR020635">
    <property type="entry name" value="Tyr_kinase_cat_dom"/>
</dbReference>